<accession>A0A1M6NRY5</accession>
<sequence length="45" mass="5416">MWTLRAHPGWERRELRSQRPDHEAEEERETSGERCTDSAGRRPRP</sequence>
<protein>
    <submittedName>
        <fullName evidence="2">Uncharacterized protein</fullName>
    </submittedName>
</protein>
<evidence type="ECO:0000256" key="1">
    <source>
        <dbReference type="SAM" id="MobiDB-lite"/>
    </source>
</evidence>
<dbReference type="AlphaFoldDB" id="A0A1M6NRY5"/>
<dbReference type="RefSeq" id="WP_178378582.1">
    <property type="nucleotide sequence ID" value="NZ_FQZK01000012.1"/>
</dbReference>
<evidence type="ECO:0000313" key="3">
    <source>
        <dbReference type="Proteomes" id="UP000184452"/>
    </source>
</evidence>
<feature type="compositionally biased region" description="Basic and acidic residues" evidence="1">
    <location>
        <begin position="8"/>
        <end position="22"/>
    </location>
</feature>
<organism evidence="2 3">
    <name type="scientific">Nocardiopsis flavescens</name>
    <dbReference type="NCBI Taxonomy" id="758803"/>
    <lineage>
        <taxon>Bacteria</taxon>
        <taxon>Bacillati</taxon>
        <taxon>Actinomycetota</taxon>
        <taxon>Actinomycetes</taxon>
        <taxon>Streptosporangiales</taxon>
        <taxon>Nocardiopsidaceae</taxon>
        <taxon>Nocardiopsis</taxon>
    </lineage>
</organism>
<gene>
    <name evidence="2" type="ORF">SAMN05421803_11272</name>
</gene>
<proteinExistence type="predicted"/>
<keyword evidence="3" id="KW-1185">Reference proteome</keyword>
<dbReference type="Proteomes" id="UP000184452">
    <property type="component" value="Unassembled WGS sequence"/>
</dbReference>
<feature type="region of interest" description="Disordered" evidence="1">
    <location>
        <begin position="1"/>
        <end position="45"/>
    </location>
</feature>
<name>A0A1M6NRY5_9ACTN</name>
<evidence type="ECO:0000313" key="2">
    <source>
        <dbReference type="EMBL" id="SHJ98445.1"/>
    </source>
</evidence>
<reference evidence="2 3" key="1">
    <citation type="submission" date="2016-11" db="EMBL/GenBank/DDBJ databases">
        <authorList>
            <person name="Jaros S."/>
            <person name="Januszkiewicz K."/>
            <person name="Wedrychowicz H."/>
        </authorList>
    </citation>
    <scope>NUCLEOTIDE SEQUENCE [LARGE SCALE GENOMIC DNA]</scope>
    <source>
        <strain evidence="2 3">CGMCC 4.5723</strain>
    </source>
</reference>
<feature type="compositionally biased region" description="Basic and acidic residues" evidence="1">
    <location>
        <begin position="29"/>
        <end position="45"/>
    </location>
</feature>
<dbReference type="EMBL" id="FQZK01000012">
    <property type="protein sequence ID" value="SHJ98445.1"/>
    <property type="molecule type" value="Genomic_DNA"/>
</dbReference>
<dbReference type="STRING" id="758803.SAMN05421803_11272"/>